<feature type="transmembrane region" description="Helical" evidence="6">
    <location>
        <begin position="58"/>
        <end position="76"/>
    </location>
</feature>
<evidence type="ECO:0000259" key="7">
    <source>
        <dbReference type="PROSITE" id="PS50850"/>
    </source>
</evidence>
<feature type="transmembrane region" description="Helical" evidence="6">
    <location>
        <begin position="220"/>
        <end position="239"/>
    </location>
</feature>
<dbReference type="RefSeq" id="XP_067481883.1">
    <property type="nucleotide sequence ID" value="XM_067617282.1"/>
</dbReference>
<dbReference type="InterPro" id="IPR036259">
    <property type="entry name" value="MFS_trans_sf"/>
</dbReference>
<feature type="transmembrane region" description="Helical" evidence="6">
    <location>
        <begin position="325"/>
        <end position="344"/>
    </location>
</feature>
<feature type="transmembrane region" description="Helical" evidence="6">
    <location>
        <begin position="251"/>
        <end position="268"/>
    </location>
</feature>
<comment type="subcellular location">
    <subcellularLocation>
        <location evidence="1">Membrane</location>
        <topology evidence="1">Multi-pass membrane protein</topology>
    </subcellularLocation>
</comment>
<keyword evidence="2" id="KW-0813">Transport</keyword>
<accession>A0A1L9USE8</accession>
<organism evidence="8 9">
    <name type="scientific">Aspergillus brasiliensis (strain CBS 101740 / IMI 381727 / IBT 21946)</name>
    <dbReference type="NCBI Taxonomy" id="767769"/>
    <lineage>
        <taxon>Eukaryota</taxon>
        <taxon>Fungi</taxon>
        <taxon>Dikarya</taxon>
        <taxon>Ascomycota</taxon>
        <taxon>Pezizomycotina</taxon>
        <taxon>Eurotiomycetes</taxon>
        <taxon>Eurotiomycetidae</taxon>
        <taxon>Eurotiales</taxon>
        <taxon>Aspergillaceae</taxon>
        <taxon>Aspergillus</taxon>
        <taxon>Aspergillus subgen. Circumdati</taxon>
    </lineage>
</organism>
<dbReference type="VEuPathDB" id="FungiDB:ASPBRDRAFT_119718"/>
<reference evidence="9" key="1">
    <citation type="journal article" date="2017" name="Genome Biol.">
        <title>Comparative genomics reveals high biological diversity and specific adaptations in the industrially and medically important fungal genus Aspergillus.</title>
        <authorList>
            <person name="de Vries R.P."/>
            <person name="Riley R."/>
            <person name="Wiebenga A."/>
            <person name="Aguilar-Osorio G."/>
            <person name="Amillis S."/>
            <person name="Uchima C.A."/>
            <person name="Anderluh G."/>
            <person name="Asadollahi M."/>
            <person name="Askin M."/>
            <person name="Barry K."/>
            <person name="Battaglia E."/>
            <person name="Bayram O."/>
            <person name="Benocci T."/>
            <person name="Braus-Stromeyer S.A."/>
            <person name="Caldana C."/>
            <person name="Canovas D."/>
            <person name="Cerqueira G.C."/>
            <person name="Chen F."/>
            <person name="Chen W."/>
            <person name="Choi C."/>
            <person name="Clum A."/>
            <person name="Dos Santos R.A."/>
            <person name="Damasio A.R."/>
            <person name="Diallinas G."/>
            <person name="Emri T."/>
            <person name="Fekete E."/>
            <person name="Flipphi M."/>
            <person name="Freyberg S."/>
            <person name="Gallo A."/>
            <person name="Gournas C."/>
            <person name="Habgood R."/>
            <person name="Hainaut M."/>
            <person name="Harispe M.L."/>
            <person name="Henrissat B."/>
            <person name="Hilden K.S."/>
            <person name="Hope R."/>
            <person name="Hossain A."/>
            <person name="Karabika E."/>
            <person name="Karaffa L."/>
            <person name="Karanyi Z."/>
            <person name="Krasevec N."/>
            <person name="Kuo A."/>
            <person name="Kusch H."/>
            <person name="LaButti K."/>
            <person name="Lagendijk E.L."/>
            <person name="Lapidus A."/>
            <person name="Levasseur A."/>
            <person name="Lindquist E."/>
            <person name="Lipzen A."/>
            <person name="Logrieco A.F."/>
            <person name="MacCabe A."/>
            <person name="Maekelae M.R."/>
            <person name="Malavazi I."/>
            <person name="Melin P."/>
            <person name="Meyer V."/>
            <person name="Mielnichuk N."/>
            <person name="Miskei M."/>
            <person name="Molnar A.P."/>
            <person name="Mule G."/>
            <person name="Ngan C.Y."/>
            <person name="Orejas M."/>
            <person name="Orosz E."/>
            <person name="Ouedraogo J.P."/>
            <person name="Overkamp K.M."/>
            <person name="Park H.-S."/>
            <person name="Perrone G."/>
            <person name="Piumi F."/>
            <person name="Punt P.J."/>
            <person name="Ram A.F."/>
            <person name="Ramon A."/>
            <person name="Rauscher S."/>
            <person name="Record E."/>
            <person name="Riano-Pachon D.M."/>
            <person name="Robert V."/>
            <person name="Roehrig J."/>
            <person name="Ruller R."/>
            <person name="Salamov A."/>
            <person name="Salih N.S."/>
            <person name="Samson R.A."/>
            <person name="Sandor E."/>
            <person name="Sanguinetti M."/>
            <person name="Schuetze T."/>
            <person name="Sepcic K."/>
            <person name="Shelest E."/>
            <person name="Sherlock G."/>
            <person name="Sophianopoulou V."/>
            <person name="Squina F.M."/>
            <person name="Sun H."/>
            <person name="Susca A."/>
            <person name="Todd R.B."/>
            <person name="Tsang A."/>
            <person name="Unkles S.E."/>
            <person name="van de Wiele N."/>
            <person name="van Rossen-Uffink D."/>
            <person name="Oliveira J.V."/>
            <person name="Vesth T.C."/>
            <person name="Visser J."/>
            <person name="Yu J.-H."/>
            <person name="Zhou M."/>
            <person name="Andersen M.R."/>
            <person name="Archer D.B."/>
            <person name="Baker S.E."/>
            <person name="Benoit I."/>
            <person name="Brakhage A.A."/>
            <person name="Braus G.H."/>
            <person name="Fischer R."/>
            <person name="Frisvad J.C."/>
            <person name="Goldman G.H."/>
            <person name="Houbraken J."/>
            <person name="Oakley B."/>
            <person name="Pocsi I."/>
            <person name="Scazzocchio C."/>
            <person name="Seiboth B."/>
            <person name="vanKuyk P.A."/>
            <person name="Wortman J."/>
            <person name="Dyer P.S."/>
            <person name="Grigoriev I.V."/>
        </authorList>
    </citation>
    <scope>NUCLEOTIDE SEQUENCE [LARGE SCALE GENOMIC DNA]</scope>
    <source>
        <strain evidence="9">CBS 101740 / IMI 381727 / IBT 21946</strain>
    </source>
</reference>
<dbReference type="PANTHER" id="PTHR23501:SF195">
    <property type="entry name" value="PEP5"/>
    <property type="match status" value="1"/>
</dbReference>
<proteinExistence type="predicted"/>
<dbReference type="OMA" id="KDGIAHH"/>
<dbReference type="PROSITE" id="PS00216">
    <property type="entry name" value="SUGAR_TRANSPORT_1"/>
    <property type="match status" value="1"/>
</dbReference>
<protein>
    <recommendedName>
        <fullName evidence="7">Major facilitator superfamily (MFS) profile domain-containing protein</fullName>
    </recommendedName>
</protein>
<gene>
    <name evidence="8" type="ORF">ASPBRDRAFT_119718</name>
</gene>
<feature type="transmembrane region" description="Helical" evidence="6">
    <location>
        <begin position="381"/>
        <end position="403"/>
    </location>
</feature>
<evidence type="ECO:0000256" key="6">
    <source>
        <dbReference type="SAM" id="Phobius"/>
    </source>
</evidence>
<dbReference type="OrthoDB" id="2587356at2759"/>
<dbReference type="Proteomes" id="UP000184499">
    <property type="component" value="Unassembled WGS sequence"/>
</dbReference>
<dbReference type="GeneID" id="93569770"/>
<name>A0A1L9USE8_ASPBC</name>
<feature type="transmembrane region" description="Helical" evidence="6">
    <location>
        <begin position="289"/>
        <end position="310"/>
    </location>
</feature>
<feature type="domain" description="Major facilitator superfamily (MFS) profile" evidence="7">
    <location>
        <begin position="22"/>
        <end position="531"/>
    </location>
</feature>
<evidence type="ECO:0000256" key="3">
    <source>
        <dbReference type="ARBA" id="ARBA00022692"/>
    </source>
</evidence>
<dbReference type="EMBL" id="KV878681">
    <property type="protein sequence ID" value="OJJ74635.1"/>
    <property type="molecule type" value="Genomic_DNA"/>
</dbReference>
<dbReference type="Pfam" id="PF06609">
    <property type="entry name" value="TRI12"/>
    <property type="match status" value="1"/>
</dbReference>
<dbReference type="InterPro" id="IPR010573">
    <property type="entry name" value="MFS_Str1/Tri12-like"/>
</dbReference>
<evidence type="ECO:0000256" key="4">
    <source>
        <dbReference type="ARBA" id="ARBA00022989"/>
    </source>
</evidence>
<dbReference type="AlphaFoldDB" id="A0A1L9USE8"/>
<dbReference type="InterPro" id="IPR005829">
    <property type="entry name" value="Sugar_transporter_CS"/>
</dbReference>
<dbReference type="PROSITE" id="PS50850">
    <property type="entry name" value="MFS"/>
    <property type="match status" value="1"/>
</dbReference>
<evidence type="ECO:0000313" key="8">
    <source>
        <dbReference type="EMBL" id="OJJ74635.1"/>
    </source>
</evidence>
<keyword evidence="3 6" id="KW-0812">Transmembrane</keyword>
<evidence type="ECO:0000313" key="9">
    <source>
        <dbReference type="Proteomes" id="UP000184499"/>
    </source>
</evidence>
<evidence type="ECO:0000256" key="2">
    <source>
        <dbReference type="ARBA" id="ARBA00022448"/>
    </source>
</evidence>
<evidence type="ECO:0000256" key="5">
    <source>
        <dbReference type="ARBA" id="ARBA00023136"/>
    </source>
</evidence>
<keyword evidence="9" id="KW-1185">Reference proteome</keyword>
<evidence type="ECO:0000256" key="1">
    <source>
        <dbReference type="ARBA" id="ARBA00004141"/>
    </source>
</evidence>
<dbReference type="GO" id="GO:0022857">
    <property type="term" value="F:transmembrane transporter activity"/>
    <property type="evidence" value="ECO:0007669"/>
    <property type="project" value="InterPro"/>
</dbReference>
<dbReference type="Gene3D" id="1.20.1250.20">
    <property type="entry name" value="MFS general substrate transporter like domains"/>
    <property type="match status" value="1"/>
</dbReference>
<feature type="transmembrane region" description="Helical" evidence="6">
    <location>
        <begin position="505"/>
        <end position="526"/>
    </location>
</feature>
<feature type="transmembrane region" description="Helical" evidence="6">
    <location>
        <begin position="356"/>
        <end position="375"/>
    </location>
</feature>
<feature type="transmembrane region" description="Helical" evidence="6">
    <location>
        <begin position="180"/>
        <end position="199"/>
    </location>
</feature>
<sequence>MATAGESRHVENTGTHIHARTIIAVLAVNVLMFAGLFSVIGAGSLAQSTAELLGDASVYIWFSSCISIIPLAMMPPLSQIADYWGRRWVMLITSLGGIAGPLLISRAQNVGTAIPGFGLLGVGISNQAQIYTIPSEVLHRKYRGWDQASANFSSSIGGLTGALMAGALVEGKAENFRICWYTATGLFAIAIVGIYFGYTPPPRETESALSTRQKLWSLDWVGYVLLSPSVALISMALQWSGNPYSWANGHVLGTFIAGLIMLIMFAIYEWYKPDGILHHGLFRHKNFPLAAVVIFLEGLTFYTCNAFYAYEITVVYGVSLFGAELRFIILFVGSATTSAVLGAYTTKTKQVREPMALGFILLVIFNAYMATIKLSSSVSHLWGITILAGVGLGLILNAAMVVAQMATPSDMISVTTGFVSAVRAFGGSIGIAINNAILSSSLQTALPKDVAAAVVPLGFPSANLGLLIEALSEDNEAALAQVPGTTPAIVAAATKGFRAAYAHSFGNAWIAAACFAATGVIISIFITNPKAEFTVHIDAPVEQKLVELQAEVGKDYEMD</sequence>
<dbReference type="SUPFAM" id="SSF103473">
    <property type="entry name" value="MFS general substrate transporter"/>
    <property type="match status" value="1"/>
</dbReference>
<dbReference type="PANTHER" id="PTHR23501">
    <property type="entry name" value="MAJOR FACILITATOR SUPERFAMILY"/>
    <property type="match status" value="1"/>
</dbReference>
<dbReference type="InterPro" id="IPR020846">
    <property type="entry name" value="MFS_dom"/>
</dbReference>
<dbReference type="GO" id="GO:0005886">
    <property type="term" value="C:plasma membrane"/>
    <property type="evidence" value="ECO:0007669"/>
    <property type="project" value="TreeGrafter"/>
</dbReference>
<keyword evidence="5 6" id="KW-0472">Membrane</keyword>
<feature type="transmembrane region" description="Helical" evidence="6">
    <location>
        <begin position="21"/>
        <end position="46"/>
    </location>
</feature>
<keyword evidence="4 6" id="KW-1133">Transmembrane helix</keyword>